<sequence>MIGHVEPGLTPDEALRRADAWARAAAGAVGHERARAEHAAAYWAAQHRALLAAAPSYGTPPSYGTAPSYGAPPPGTSAYSATPHTAPPHAAAPHTSAPYGAAPVATASYGPSAATDVAPRDAPSAVWQPAPLASSYGTLPYEPPRRRRGRAGRLAMIAVVLVVSVGVSVVTNVRERAVQDGSVLPTAHEGAVPPPTVWDDPSPDAAPSPSGLEAAWKAGEHAEPLPDPVPGTAPETPFLPAYPDPAEWLLALNPENEGVRVVVTDDPGLNCGMAHVAEHDAWDTGAAGCFQPAHPTVLFVWWGDDADARTKQLVLAHELSHMLQWWHEFDLLQSAVDSGLAEDEEWQHAVETDATCRVLSWGGYSETAADRTSSPCDTDDWSPTWLAERAAALGVVVRDY</sequence>
<evidence type="ECO:0000256" key="1">
    <source>
        <dbReference type="SAM" id="MobiDB-lite"/>
    </source>
</evidence>
<reference evidence="2 3" key="1">
    <citation type="submission" date="2019-11" db="EMBL/GenBank/DDBJ databases">
        <title>Cellulosimicrobium composti sp. nov. isolated from a compost.</title>
        <authorList>
            <person name="Yang Y."/>
        </authorList>
    </citation>
    <scope>NUCLEOTIDE SEQUENCE [LARGE SCALE GENOMIC DNA]</scope>
    <source>
        <strain evidence="2 3">BIT-GX5</strain>
    </source>
</reference>
<gene>
    <name evidence="2" type="ORF">GJV82_04520</name>
</gene>
<dbReference type="EMBL" id="WMKA01000006">
    <property type="protein sequence ID" value="MTG88216.1"/>
    <property type="molecule type" value="Genomic_DNA"/>
</dbReference>
<evidence type="ECO:0008006" key="4">
    <source>
        <dbReference type="Google" id="ProtNLM"/>
    </source>
</evidence>
<comment type="caution">
    <text evidence="2">The sequence shown here is derived from an EMBL/GenBank/DDBJ whole genome shotgun (WGS) entry which is preliminary data.</text>
</comment>
<proteinExistence type="predicted"/>
<dbReference type="RefSeq" id="WP_155098377.1">
    <property type="nucleotide sequence ID" value="NZ_WMKA01000006.1"/>
</dbReference>
<dbReference type="AlphaFoldDB" id="A0A6N7ZFK1"/>
<feature type="region of interest" description="Disordered" evidence="1">
    <location>
        <begin position="74"/>
        <end position="98"/>
    </location>
</feature>
<evidence type="ECO:0000313" key="2">
    <source>
        <dbReference type="EMBL" id="MTG88216.1"/>
    </source>
</evidence>
<protein>
    <recommendedName>
        <fullName evidence="4">DUF4157 domain-containing protein</fullName>
    </recommendedName>
</protein>
<feature type="compositionally biased region" description="Low complexity" evidence="1">
    <location>
        <begin position="199"/>
        <end position="210"/>
    </location>
</feature>
<accession>A0A6N7ZFK1</accession>
<feature type="region of interest" description="Disordered" evidence="1">
    <location>
        <begin position="184"/>
        <end position="212"/>
    </location>
</feature>
<feature type="compositionally biased region" description="Low complexity" evidence="1">
    <location>
        <begin position="76"/>
        <end position="98"/>
    </location>
</feature>
<evidence type="ECO:0000313" key="3">
    <source>
        <dbReference type="Proteomes" id="UP000440668"/>
    </source>
</evidence>
<dbReference type="Proteomes" id="UP000440668">
    <property type="component" value="Unassembled WGS sequence"/>
</dbReference>
<name>A0A6N7ZFK1_9MICO</name>
<organism evidence="2 3">
    <name type="scientific">Cellulosimicrobium composti</name>
    <dbReference type="NCBI Taxonomy" id="2672572"/>
    <lineage>
        <taxon>Bacteria</taxon>
        <taxon>Bacillati</taxon>
        <taxon>Actinomycetota</taxon>
        <taxon>Actinomycetes</taxon>
        <taxon>Micrococcales</taxon>
        <taxon>Promicromonosporaceae</taxon>
        <taxon>Cellulosimicrobium</taxon>
    </lineage>
</organism>